<accession>A0A9P7ZC55</accession>
<evidence type="ECO:0000256" key="7">
    <source>
        <dbReference type="SAM" id="MobiDB-lite"/>
    </source>
</evidence>
<proteinExistence type="predicted"/>
<evidence type="ECO:0000259" key="9">
    <source>
        <dbReference type="PROSITE" id="PS51633"/>
    </source>
</evidence>
<feature type="compositionally biased region" description="Acidic residues" evidence="7">
    <location>
        <begin position="1098"/>
        <end position="1116"/>
    </location>
</feature>
<evidence type="ECO:0000259" key="8">
    <source>
        <dbReference type="PROSITE" id="PS50280"/>
    </source>
</evidence>
<evidence type="ECO:0000256" key="1">
    <source>
        <dbReference type="ARBA" id="ARBA00022603"/>
    </source>
</evidence>
<sequence length="1168" mass="130952">MPRGTAADPFRLTPSPPPARSVQQVIEIFDSDEEESSSSLPKAKPAPASAPKSRLVSWGSPQYWNGGYRKEASPGSSPQGREPDSLSSPTPAATKKSPVSTPRAATSTLKATSSLQRSEGSSHHHVVKVSDLASRKPSPIPRFVPDVRNFNGQFSPSSGLKTDFKDKPARTSTPSSLVLDFEVQEDVSLQIARKPSLPPLYIPAVALHEDLPPRESSVPPLFVPHAGSTDEDVVMQDGDVFDMDQATEQDTALQQGLVAQPDEAMEVLQDSVLQYIVQHDDTVQEMDVDDQKEKPHHSSIDTESPLAQRLKQTRVSKVDGEEQTVDTNSLVYRLCKLVEDFEYDHSTTIQWLLHDARRSVSETSIFMDDGSPFASLKSITLTPGMPVPAGNRKLTLESRLNHGKKRLHLNSKTLESDVSRVPRYHAHTLVKRNLLTADDETLRYQPYLGDTYTWQGKQLHNRTQEELEIAYARKEPKSHFDIERQQNICRYLPYWLEALNIGITVKNLEQYVLSQDNWDVKMKAKDVAAMKAWDSIHIPASFKTCLQFDKALIEVFGWRVKTIILNEARQKELSHLAKMKRQEIKKRQTMASGSTKEAIAERLSTFTEWTCLICGVIYCQTHGDYREESVEDSESDIDQPQRPKFQYVHRQLVMDYTDMLRTHNLRHEGSTQEDDNEISAPACSDQCYQAIDLAMQDKYELASESRVGIESMLTTLTSPVKRTCTIAFALGVPCWQVHHYILNLERREVPLAIPLKDLAKSKRLDWYDNKKKTLKDHWQEYTEAHLHEKRVQTHACAHEGPCDADCHCFDMDILCEQFCGCSDDCPRKWTGCACSLGKRGLTCHTDTCICIQMNRECGPQCGSCGAISRILPQNKHNDELFTTGCQNVHLQRGVSKALLVGESRLKGFGLYMAEPARKGAYLSEYTGEVISANESERRGVIYDRKYLSFLFDLNRDWVIDAARFGNKTRFINHAESEKYGLNCGARILLVNGEHRIKFVALCDIAAGEELLFDYGRKFAEKQGLSAKIPKPNSGQKGLVVGEEEIDALDGLGRGKTPAIRGKRGGARPGAGRKPGKSTKPASKAARKPKPKPTIHPDDEMDIDAEEDDEESLVDCMEDSRDSDDVFKDASDSGSTGDDDENEDEDDGDVNIVVGREKRKSRPPARYAR</sequence>
<feature type="compositionally biased region" description="Basic and acidic residues" evidence="7">
    <location>
        <begin position="1117"/>
        <end position="1130"/>
    </location>
</feature>
<feature type="compositionally biased region" description="Basic and acidic residues" evidence="7">
    <location>
        <begin position="289"/>
        <end position="300"/>
    </location>
</feature>
<dbReference type="PROSITE" id="PS51633">
    <property type="entry name" value="CXC"/>
    <property type="match status" value="1"/>
</dbReference>
<dbReference type="InterPro" id="IPR045318">
    <property type="entry name" value="EZH1/2-like"/>
</dbReference>
<dbReference type="Pfam" id="PF00856">
    <property type="entry name" value="SET"/>
    <property type="match status" value="1"/>
</dbReference>
<evidence type="ECO:0000256" key="4">
    <source>
        <dbReference type="ARBA" id="ARBA00023015"/>
    </source>
</evidence>
<name>A0A9P7ZC55_9HELO</name>
<dbReference type="InterPro" id="IPR048360">
    <property type="entry name" value="Ezh2_CXC_fung"/>
</dbReference>
<keyword evidence="3" id="KW-0949">S-adenosyl-L-methionine</keyword>
<feature type="region of interest" description="Disordered" evidence="7">
    <location>
        <begin position="154"/>
        <end position="173"/>
    </location>
</feature>
<organism evidence="10 11">
    <name type="scientific">Calycina marina</name>
    <dbReference type="NCBI Taxonomy" id="1763456"/>
    <lineage>
        <taxon>Eukaryota</taxon>
        <taxon>Fungi</taxon>
        <taxon>Dikarya</taxon>
        <taxon>Ascomycota</taxon>
        <taxon>Pezizomycotina</taxon>
        <taxon>Leotiomycetes</taxon>
        <taxon>Helotiales</taxon>
        <taxon>Pezizellaceae</taxon>
        <taxon>Calycina</taxon>
    </lineage>
</organism>
<dbReference type="SMART" id="SM00317">
    <property type="entry name" value="SET"/>
    <property type="match status" value="1"/>
</dbReference>
<reference evidence="10" key="1">
    <citation type="journal article" date="2021" name="IMA Fungus">
        <title>Genomic characterization of three marine fungi, including Emericellopsis atlantica sp. nov. with signatures of a generalist lifestyle and marine biomass degradation.</title>
        <authorList>
            <person name="Hagestad O.C."/>
            <person name="Hou L."/>
            <person name="Andersen J.H."/>
            <person name="Hansen E.H."/>
            <person name="Altermark B."/>
            <person name="Li C."/>
            <person name="Kuhnert E."/>
            <person name="Cox R.J."/>
            <person name="Crous P.W."/>
            <person name="Spatafora J.W."/>
            <person name="Lail K."/>
            <person name="Amirebrahimi M."/>
            <person name="Lipzen A."/>
            <person name="Pangilinan J."/>
            <person name="Andreopoulos W."/>
            <person name="Hayes R.D."/>
            <person name="Ng V."/>
            <person name="Grigoriev I.V."/>
            <person name="Jackson S.A."/>
            <person name="Sutton T.D.S."/>
            <person name="Dobson A.D.W."/>
            <person name="Rama T."/>
        </authorList>
    </citation>
    <scope>NUCLEOTIDE SEQUENCE</scope>
    <source>
        <strain evidence="10">TRa3180A</strain>
    </source>
</reference>
<feature type="compositionally biased region" description="Acidic residues" evidence="7">
    <location>
        <begin position="1136"/>
        <end position="1148"/>
    </location>
</feature>
<keyword evidence="2" id="KW-0808">Transferase</keyword>
<feature type="region of interest" description="Disordered" evidence="7">
    <location>
        <begin position="1049"/>
        <end position="1168"/>
    </location>
</feature>
<feature type="compositionally biased region" description="Basic residues" evidence="7">
    <location>
        <begin position="1156"/>
        <end position="1168"/>
    </location>
</feature>
<evidence type="ECO:0000256" key="6">
    <source>
        <dbReference type="ARBA" id="ARBA00048568"/>
    </source>
</evidence>
<keyword evidence="1" id="KW-0489">Methyltransferase</keyword>
<evidence type="ECO:0000256" key="3">
    <source>
        <dbReference type="ARBA" id="ARBA00022691"/>
    </source>
</evidence>
<dbReference type="AlphaFoldDB" id="A0A9P7ZC55"/>
<dbReference type="InterPro" id="IPR041355">
    <property type="entry name" value="Pre-SET_CXC"/>
</dbReference>
<dbReference type="OrthoDB" id="6141102at2759"/>
<evidence type="ECO:0000313" key="11">
    <source>
        <dbReference type="Proteomes" id="UP000887226"/>
    </source>
</evidence>
<feature type="domain" description="SET" evidence="8">
    <location>
        <begin position="896"/>
        <end position="1015"/>
    </location>
</feature>
<keyword evidence="11" id="KW-1185">Reference proteome</keyword>
<feature type="domain" description="CXC" evidence="9">
    <location>
        <begin position="769"/>
        <end position="881"/>
    </location>
</feature>
<dbReference type="PANTHER" id="PTHR45747">
    <property type="entry name" value="HISTONE-LYSINE N-METHYLTRANSFERASE E(Z)"/>
    <property type="match status" value="1"/>
</dbReference>
<dbReference type="InterPro" id="IPR026489">
    <property type="entry name" value="CXC_dom"/>
</dbReference>
<gene>
    <name evidence="10" type="ORF">BJ878DRAFT_150519</name>
</gene>
<feature type="region of interest" description="Disordered" evidence="7">
    <location>
        <begin position="1"/>
        <end position="149"/>
    </location>
</feature>
<dbReference type="GO" id="GO:0005634">
    <property type="term" value="C:nucleus"/>
    <property type="evidence" value="ECO:0007669"/>
    <property type="project" value="TreeGrafter"/>
</dbReference>
<feature type="region of interest" description="Disordered" evidence="7">
    <location>
        <begin position="286"/>
        <end position="308"/>
    </location>
</feature>
<comment type="catalytic activity">
    <reaction evidence="6">
        <text>L-lysyl(27)-[histone H3] + 3 S-adenosyl-L-methionine = N(6),N(6),N(6)-trimethyl-L-lysyl(27)-[histone H3] + 3 S-adenosyl-L-homocysteine + 3 H(+)</text>
        <dbReference type="Rhea" id="RHEA:60292"/>
        <dbReference type="Rhea" id="RHEA-COMP:15535"/>
        <dbReference type="Rhea" id="RHEA-COMP:15548"/>
        <dbReference type="ChEBI" id="CHEBI:15378"/>
        <dbReference type="ChEBI" id="CHEBI:29969"/>
        <dbReference type="ChEBI" id="CHEBI:57856"/>
        <dbReference type="ChEBI" id="CHEBI:59789"/>
        <dbReference type="ChEBI" id="CHEBI:61961"/>
        <dbReference type="EC" id="2.1.1.356"/>
    </reaction>
</comment>
<dbReference type="InterPro" id="IPR001214">
    <property type="entry name" value="SET_dom"/>
</dbReference>
<evidence type="ECO:0008006" key="12">
    <source>
        <dbReference type="Google" id="ProtNLM"/>
    </source>
</evidence>
<dbReference type="SUPFAM" id="SSF82199">
    <property type="entry name" value="SET domain"/>
    <property type="match status" value="1"/>
</dbReference>
<dbReference type="InterPro" id="IPR046341">
    <property type="entry name" value="SET_dom_sf"/>
</dbReference>
<dbReference type="PANTHER" id="PTHR45747:SF4">
    <property type="entry name" value="HISTONE-LYSINE N-METHYLTRANSFERASE E(Z)"/>
    <property type="match status" value="1"/>
</dbReference>
<dbReference type="Pfam" id="PF18264">
    <property type="entry name" value="preSET_CXC"/>
    <property type="match status" value="1"/>
</dbReference>
<evidence type="ECO:0000256" key="2">
    <source>
        <dbReference type="ARBA" id="ARBA00022679"/>
    </source>
</evidence>
<dbReference type="GO" id="GO:0031507">
    <property type="term" value="P:heterochromatin formation"/>
    <property type="evidence" value="ECO:0007669"/>
    <property type="project" value="TreeGrafter"/>
</dbReference>
<evidence type="ECO:0000313" key="10">
    <source>
        <dbReference type="EMBL" id="KAG9249066.1"/>
    </source>
</evidence>
<feature type="compositionally biased region" description="Low complexity" evidence="7">
    <location>
        <begin position="37"/>
        <end position="53"/>
    </location>
</feature>
<keyword evidence="5" id="KW-0804">Transcription</keyword>
<dbReference type="CDD" id="cd10519">
    <property type="entry name" value="SET_EZH"/>
    <property type="match status" value="1"/>
</dbReference>
<dbReference type="PROSITE" id="PS50280">
    <property type="entry name" value="SET"/>
    <property type="match status" value="1"/>
</dbReference>
<dbReference type="GO" id="GO:0032259">
    <property type="term" value="P:methylation"/>
    <property type="evidence" value="ECO:0007669"/>
    <property type="project" value="UniProtKB-KW"/>
</dbReference>
<dbReference type="EMBL" id="MU253739">
    <property type="protein sequence ID" value="KAG9249066.1"/>
    <property type="molecule type" value="Genomic_DNA"/>
</dbReference>
<evidence type="ECO:0000256" key="5">
    <source>
        <dbReference type="ARBA" id="ARBA00023163"/>
    </source>
</evidence>
<dbReference type="GO" id="GO:0140951">
    <property type="term" value="F:histone H3K27 trimethyltransferase activity"/>
    <property type="evidence" value="ECO:0007669"/>
    <property type="project" value="UniProtKB-EC"/>
</dbReference>
<feature type="compositionally biased region" description="Polar residues" evidence="7">
    <location>
        <begin position="74"/>
        <end position="119"/>
    </location>
</feature>
<keyword evidence="4" id="KW-0805">Transcription regulation</keyword>
<dbReference type="Proteomes" id="UP000887226">
    <property type="component" value="Unassembled WGS sequence"/>
</dbReference>
<comment type="caution">
    <text evidence="10">The sequence shown here is derived from an EMBL/GenBank/DDBJ whole genome shotgun (WGS) entry which is preliminary data.</text>
</comment>
<protein>
    <recommendedName>
        <fullName evidence="12">SET domain-containing protein</fullName>
    </recommendedName>
</protein>
<dbReference type="GO" id="GO:0003682">
    <property type="term" value="F:chromatin binding"/>
    <property type="evidence" value="ECO:0007669"/>
    <property type="project" value="TreeGrafter"/>
</dbReference>
<dbReference type="Gene3D" id="2.170.270.10">
    <property type="entry name" value="SET domain"/>
    <property type="match status" value="1"/>
</dbReference>
<dbReference type="Pfam" id="PF21509">
    <property type="entry name" value="Ezh2-like__CXC_fung"/>
    <property type="match status" value="1"/>
</dbReference>